<evidence type="ECO:0000313" key="1">
    <source>
        <dbReference type="Ensembl" id="ENSACAP00000021160.2"/>
    </source>
</evidence>
<name>G1KYT3_ANOCA</name>
<dbReference type="eggNOG" id="ENOG502RYWI">
    <property type="taxonomic scope" value="Eukaryota"/>
</dbReference>
<dbReference type="PANTHER" id="PTHR46060:SF1">
    <property type="entry name" value="MARINER MOS1 TRANSPOSASE-LIKE PROTEIN"/>
    <property type="match status" value="1"/>
</dbReference>
<accession>G1KYT3</accession>
<dbReference type="InterPro" id="IPR036397">
    <property type="entry name" value="RNaseH_sf"/>
</dbReference>
<keyword evidence="2" id="KW-1185">Reference proteome</keyword>
<reference evidence="1" key="3">
    <citation type="submission" date="2025-09" db="UniProtKB">
        <authorList>
            <consortium name="Ensembl"/>
        </authorList>
    </citation>
    <scope>IDENTIFICATION</scope>
</reference>
<dbReference type="Gene3D" id="3.30.420.10">
    <property type="entry name" value="Ribonuclease H-like superfamily/Ribonuclease H"/>
    <property type="match status" value="1"/>
</dbReference>
<dbReference type="Ensembl" id="ENSACAT00000025284.2">
    <property type="protein sequence ID" value="ENSACAP00000021160.2"/>
    <property type="gene ID" value="ENSACAG00000022682.2"/>
</dbReference>
<evidence type="ECO:0008006" key="3">
    <source>
        <dbReference type="Google" id="ProtNLM"/>
    </source>
</evidence>
<dbReference type="AlphaFoldDB" id="G1KYT3"/>
<dbReference type="STRING" id="28377.ENSACAP00000021160"/>
<evidence type="ECO:0000313" key="2">
    <source>
        <dbReference type="Proteomes" id="UP000001646"/>
    </source>
</evidence>
<dbReference type="Bgee" id="ENSACAG00000022682">
    <property type="expression patterns" value="Expressed in forelimb bud and 5 other cell types or tissues"/>
</dbReference>
<dbReference type="InParanoid" id="G1KYT3"/>
<dbReference type="GeneTree" id="ENSGT00440000033232"/>
<dbReference type="PANTHER" id="PTHR46060">
    <property type="entry name" value="MARINER MOS1 TRANSPOSASE-LIKE PROTEIN"/>
    <property type="match status" value="1"/>
</dbReference>
<dbReference type="HOGENOM" id="CLU_049837_2_0_1"/>
<organism evidence="1 2">
    <name type="scientific">Anolis carolinensis</name>
    <name type="common">Green anole</name>
    <name type="synonym">American chameleon</name>
    <dbReference type="NCBI Taxonomy" id="28377"/>
    <lineage>
        <taxon>Eukaryota</taxon>
        <taxon>Metazoa</taxon>
        <taxon>Chordata</taxon>
        <taxon>Craniata</taxon>
        <taxon>Vertebrata</taxon>
        <taxon>Euteleostomi</taxon>
        <taxon>Lepidosauria</taxon>
        <taxon>Squamata</taxon>
        <taxon>Bifurcata</taxon>
        <taxon>Unidentata</taxon>
        <taxon>Episquamata</taxon>
        <taxon>Toxicofera</taxon>
        <taxon>Iguania</taxon>
        <taxon>Dactyloidae</taxon>
        <taxon>Anolis</taxon>
    </lineage>
</organism>
<dbReference type="Proteomes" id="UP000001646">
    <property type="component" value="Unplaced"/>
</dbReference>
<sequence length="146" mass="17123">ASVYGISTQRLASEKEIQNTALSWKNHGKSVLRCRWVRKEKGNVFLQHDSARPHTSHDTTTELQRLALTTVRHPPYSPDLAPSDFHLFPIMKENLWGHYNASDEDVERTVRCWLRKKSVDFFCDGFRKLVHRWQKCIQLSGKYVEK</sequence>
<proteinExistence type="predicted"/>
<protein>
    <recommendedName>
        <fullName evidence="3">Histone-lysine N-methyltransferase SETMAR</fullName>
    </recommendedName>
</protein>
<dbReference type="InterPro" id="IPR052709">
    <property type="entry name" value="Transposase-MT_Hybrid"/>
</dbReference>
<dbReference type="GO" id="GO:0003676">
    <property type="term" value="F:nucleic acid binding"/>
    <property type="evidence" value="ECO:0007669"/>
    <property type="project" value="InterPro"/>
</dbReference>
<reference evidence="1" key="1">
    <citation type="submission" date="2009-12" db="EMBL/GenBank/DDBJ databases">
        <title>The Genome Sequence of Anolis carolinensis (Green Anole Lizard).</title>
        <authorList>
            <consortium name="The Genome Sequencing Platform"/>
            <person name="Di Palma F."/>
            <person name="Alfoldi J."/>
            <person name="Heiman D."/>
            <person name="Young S."/>
            <person name="Grabherr M."/>
            <person name="Johnson J."/>
            <person name="Lander E.S."/>
            <person name="Lindblad-Toh K."/>
        </authorList>
    </citation>
    <scope>NUCLEOTIDE SEQUENCE [LARGE SCALE GENOMIC DNA]</scope>
    <source>
        <strain evidence="1">JBL SC #1</strain>
    </source>
</reference>
<reference evidence="1" key="2">
    <citation type="submission" date="2025-08" db="UniProtKB">
        <authorList>
            <consortium name="Ensembl"/>
        </authorList>
    </citation>
    <scope>IDENTIFICATION</scope>
</reference>